<dbReference type="InterPro" id="IPR011610">
    <property type="entry name" value="SAM_mthyl_Trfase_ML2640-like"/>
</dbReference>
<dbReference type="Pfam" id="PF04072">
    <property type="entry name" value="LCM"/>
    <property type="match status" value="1"/>
</dbReference>
<evidence type="ECO:0000256" key="3">
    <source>
        <dbReference type="ARBA" id="ARBA00022679"/>
    </source>
</evidence>
<dbReference type="AlphaFoldDB" id="A0A318J5R1"/>
<evidence type="ECO:0000313" key="6">
    <source>
        <dbReference type="Proteomes" id="UP000247792"/>
    </source>
</evidence>
<proteinExistence type="inferred from homology"/>
<dbReference type="NCBIfam" id="TIGR00027">
    <property type="entry name" value="mthyl_TIGR00027"/>
    <property type="match status" value="1"/>
</dbReference>
<dbReference type="InterPro" id="IPR029063">
    <property type="entry name" value="SAM-dependent_MTases_sf"/>
</dbReference>
<dbReference type="RefSeq" id="WP_110255731.1">
    <property type="nucleotide sequence ID" value="NZ_QJKB01000004.1"/>
</dbReference>
<dbReference type="Proteomes" id="UP000247792">
    <property type="component" value="Unassembled WGS sequence"/>
</dbReference>
<dbReference type="SUPFAM" id="SSF53335">
    <property type="entry name" value="S-adenosyl-L-methionine-dependent methyltransferases"/>
    <property type="match status" value="1"/>
</dbReference>
<sequence>MKADQASNTALIVAAGVQMLARDPGYRGLVPNTMATNGQRLMRASHPRLANLIARHWFRTLAYAAEKMTLPGILLHYVLRKRVIRDYVAQAVANGTQQIILTGAGYDTLCMELAEQHEGLRLIEIDHPATQAVKRAASATTGTNRIYYIAAELGTQSMTKVLNSCPHFDASLKTLFIAEGLFMYLKTSDIARLLQQMKIAAQDVSVIFTWMEIQADGRPNFRPASKIIDFFLRKKNEPFLSGMAQDQLGTFLQPIGFHLQDLKASSAATQVASQLARQNQPIAGEYICLAESVGMNLI</sequence>
<keyword evidence="2 4" id="KW-0489">Methyltransferase</keyword>
<keyword evidence="4" id="KW-0949">S-adenosyl-L-methionine</keyword>
<comment type="similarity">
    <text evidence="1 4">Belongs to the UPF0677 family.</text>
</comment>
<keyword evidence="3 5" id="KW-0808">Transferase</keyword>
<dbReference type="EMBL" id="QJKB01000004">
    <property type="protein sequence ID" value="PXX43189.1"/>
    <property type="molecule type" value="Genomic_DNA"/>
</dbReference>
<evidence type="ECO:0000256" key="1">
    <source>
        <dbReference type="ARBA" id="ARBA00008138"/>
    </source>
</evidence>
<dbReference type="EC" id="2.1.1.-" evidence="4"/>
<reference evidence="5 6" key="1">
    <citation type="submission" date="2018-05" db="EMBL/GenBank/DDBJ databases">
        <title>Genomic Encyclopedia of Type Strains, Phase IV (KMG-IV): sequencing the most valuable type-strain genomes for metagenomic binning, comparative biology and taxonomic classification.</title>
        <authorList>
            <person name="Goeker M."/>
        </authorList>
    </citation>
    <scope>NUCLEOTIDE SEQUENCE [LARGE SCALE GENOMIC DNA]</scope>
    <source>
        <strain evidence="5 6">DSM 19792</strain>
    </source>
</reference>
<keyword evidence="6" id="KW-1185">Reference proteome</keyword>
<dbReference type="OrthoDB" id="9806164at2"/>
<comment type="caution">
    <text evidence="5">The sequence shown here is derived from an EMBL/GenBank/DDBJ whole genome shotgun (WGS) entry which is preliminary data.</text>
</comment>
<accession>A0A318J5R1</accession>
<name>A0A318J5R1_9BURK</name>
<dbReference type="PANTHER" id="PTHR43619">
    <property type="entry name" value="S-ADENOSYL-L-METHIONINE-DEPENDENT METHYLTRANSFERASE YKTD-RELATED"/>
    <property type="match status" value="1"/>
</dbReference>
<evidence type="ECO:0000313" key="5">
    <source>
        <dbReference type="EMBL" id="PXX43189.1"/>
    </source>
</evidence>
<dbReference type="Gene3D" id="3.40.50.150">
    <property type="entry name" value="Vaccinia Virus protein VP39"/>
    <property type="match status" value="1"/>
</dbReference>
<evidence type="ECO:0000256" key="4">
    <source>
        <dbReference type="RuleBase" id="RU362030"/>
    </source>
</evidence>
<protein>
    <recommendedName>
        <fullName evidence="4">S-adenosyl-L-methionine-dependent methyltransferase</fullName>
        <ecNumber evidence="4">2.1.1.-</ecNumber>
    </recommendedName>
</protein>
<dbReference type="GO" id="GO:0032259">
    <property type="term" value="P:methylation"/>
    <property type="evidence" value="ECO:0007669"/>
    <property type="project" value="UniProtKB-KW"/>
</dbReference>
<evidence type="ECO:0000256" key="2">
    <source>
        <dbReference type="ARBA" id="ARBA00022603"/>
    </source>
</evidence>
<dbReference type="PANTHER" id="PTHR43619:SF2">
    <property type="entry name" value="S-ADENOSYL-L-METHIONINE-DEPENDENT METHYLTRANSFERASES SUPERFAMILY PROTEIN"/>
    <property type="match status" value="1"/>
</dbReference>
<comment type="function">
    <text evidence="4">Exhibits S-adenosyl-L-methionine-dependent methyltransferase activity.</text>
</comment>
<organism evidence="5 6">
    <name type="scientific">Undibacterium pigrum</name>
    <dbReference type="NCBI Taxonomy" id="401470"/>
    <lineage>
        <taxon>Bacteria</taxon>
        <taxon>Pseudomonadati</taxon>
        <taxon>Pseudomonadota</taxon>
        <taxon>Betaproteobacteria</taxon>
        <taxon>Burkholderiales</taxon>
        <taxon>Oxalobacteraceae</taxon>
        <taxon>Undibacterium</taxon>
    </lineage>
</organism>
<gene>
    <name evidence="5" type="ORF">DFR42_104190</name>
</gene>
<dbReference type="GO" id="GO:0008168">
    <property type="term" value="F:methyltransferase activity"/>
    <property type="evidence" value="ECO:0007669"/>
    <property type="project" value="UniProtKB-UniRule"/>
</dbReference>
<dbReference type="InterPro" id="IPR007213">
    <property type="entry name" value="Ppm1/Ppm2/Tcmp"/>
</dbReference>